<proteinExistence type="predicted"/>
<comment type="caution">
    <text evidence="2">The sequence shown here is derived from an EMBL/GenBank/DDBJ whole genome shotgun (WGS) entry which is preliminary data.</text>
</comment>
<gene>
    <name evidence="2" type="ORF">HNQ88_002511</name>
</gene>
<accession>A0AAE3XP51</accession>
<dbReference type="AlphaFoldDB" id="A0AAE3XP51"/>
<keyword evidence="3" id="KW-1185">Reference proteome</keyword>
<dbReference type="PROSITE" id="PS51257">
    <property type="entry name" value="PROKAR_LIPOPROTEIN"/>
    <property type="match status" value="1"/>
</dbReference>
<dbReference type="RefSeq" id="WP_309939137.1">
    <property type="nucleotide sequence ID" value="NZ_AP025305.1"/>
</dbReference>
<evidence type="ECO:0000259" key="1">
    <source>
        <dbReference type="Pfam" id="PF08885"/>
    </source>
</evidence>
<dbReference type="InterPro" id="IPR036514">
    <property type="entry name" value="SGNH_hydro_sf"/>
</dbReference>
<name>A0AAE3XP51_9BACT</name>
<dbReference type="Pfam" id="PF08885">
    <property type="entry name" value="GSCFA"/>
    <property type="match status" value="1"/>
</dbReference>
<dbReference type="Proteomes" id="UP001185092">
    <property type="component" value="Unassembled WGS sequence"/>
</dbReference>
<feature type="domain" description="GSCFA" evidence="1">
    <location>
        <begin position="23"/>
        <end position="257"/>
    </location>
</feature>
<protein>
    <recommendedName>
        <fullName evidence="1">GSCFA domain-containing protein</fullName>
    </recommendedName>
</protein>
<dbReference type="SUPFAM" id="SSF52266">
    <property type="entry name" value="SGNH hydrolase"/>
    <property type="match status" value="1"/>
</dbReference>
<evidence type="ECO:0000313" key="2">
    <source>
        <dbReference type="EMBL" id="MDR6239474.1"/>
    </source>
</evidence>
<organism evidence="2 3">
    <name type="scientific">Aureibacter tunicatorum</name>
    <dbReference type="NCBI Taxonomy" id="866807"/>
    <lineage>
        <taxon>Bacteria</taxon>
        <taxon>Pseudomonadati</taxon>
        <taxon>Bacteroidota</taxon>
        <taxon>Cytophagia</taxon>
        <taxon>Cytophagales</taxon>
        <taxon>Persicobacteraceae</taxon>
        <taxon>Aureibacter</taxon>
    </lineage>
</organism>
<reference evidence="2" key="1">
    <citation type="submission" date="2023-07" db="EMBL/GenBank/DDBJ databases">
        <title>Genomic Encyclopedia of Type Strains, Phase IV (KMG-IV): sequencing the most valuable type-strain genomes for metagenomic binning, comparative biology and taxonomic classification.</title>
        <authorList>
            <person name="Goeker M."/>
        </authorList>
    </citation>
    <scope>NUCLEOTIDE SEQUENCE</scope>
    <source>
        <strain evidence="2">DSM 26174</strain>
    </source>
</reference>
<dbReference type="GO" id="GO:0016788">
    <property type="term" value="F:hydrolase activity, acting on ester bonds"/>
    <property type="evidence" value="ECO:0007669"/>
    <property type="project" value="UniProtKB-ARBA"/>
</dbReference>
<evidence type="ECO:0000313" key="3">
    <source>
        <dbReference type="Proteomes" id="UP001185092"/>
    </source>
</evidence>
<dbReference type="EMBL" id="JAVDQD010000002">
    <property type="protein sequence ID" value="MDR6239474.1"/>
    <property type="molecule type" value="Genomic_DNA"/>
</dbReference>
<sequence length="327" mass="37672">MKLRTVIEEFDIESKIDYSQSYVSLGSCFSAEIGNMMKERKFDTLVNPFGTVYNPSSICELIRLSLRGEMPASDTYLQKDDAQVNFKFHSDIKGLTKEELEHSIQASLTNVGERLKSSNWLFLTFGTAFVYKRIKNNDIVANCHKRPSKEFDRVLLPVQEIVGEVSEAIAMIRAENPDLKVLFTVSPVRHVRDTLEKNSLSKSILRVAVEQLISTHSKCFYFPSYEIMMDDLRDYRFYKEDMIHPTKQAVKYIWDAFLNALASKTIMSQISEVEKINAGLSHRPFNPNTESHRKFLKKLLAKIETFNVEGLDFTDEIKQIEIALEEI</sequence>
<dbReference type="InterPro" id="IPR014982">
    <property type="entry name" value="GSCFA"/>
</dbReference>
<dbReference type="Gene3D" id="3.40.50.1110">
    <property type="entry name" value="SGNH hydrolase"/>
    <property type="match status" value="1"/>
</dbReference>